<dbReference type="EMBL" id="QSTD01000009">
    <property type="protein sequence ID" value="RGM28339.1"/>
    <property type="molecule type" value="Genomic_DNA"/>
</dbReference>
<dbReference type="RefSeq" id="WP_117725994.1">
    <property type="nucleotide sequence ID" value="NZ_CABMFV010000009.1"/>
</dbReference>
<evidence type="ECO:0000313" key="1">
    <source>
        <dbReference type="EMBL" id="RGM28339.1"/>
    </source>
</evidence>
<proteinExistence type="predicted"/>
<protein>
    <submittedName>
        <fullName evidence="1">Uncharacterized protein</fullName>
    </submittedName>
</protein>
<dbReference type="AlphaFoldDB" id="A0A8B2ZND0"/>
<accession>A0A8B2ZND0</accession>
<evidence type="ECO:0000313" key="2">
    <source>
        <dbReference type="Proteomes" id="UP000261016"/>
    </source>
</evidence>
<name>A0A8B2ZND0_STAWA</name>
<gene>
    <name evidence="1" type="ORF">DXC19_11690</name>
</gene>
<dbReference type="Proteomes" id="UP000261016">
    <property type="component" value="Unassembled WGS sequence"/>
</dbReference>
<sequence>MINEEVLELFKSAEMTTTNNINEAIFILPGGELINGDVECGVRGTDHSVIGILYDDLDRYSDDTFWSEIVKRTNILQYVPETQIVLQKEGQVITEEQNEIIQKYQLEVELY</sequence>
<comment type="caution">
    <text evidence="1">The sequence shown here is derived from an EMBL/GenBank/DDBJ whole genome shotgun (WGS) entry which is preliminary data.</text>
</comment>
<reference evidence="1 2" key="1">
    <citation type="submission" date="2018-08" db="EMBL/GenBank/DDBJ databases">
        <title>A genome reference for cultivated species of the human gut microbiota.</title>
        <authorList>
            <person name="Zou Y."/>
            <person name="Xue W."/>
            <person name="Luo G."/>
        </authorList>
    </citation>
    <scope>NUCLEOTIDE SEQUENCE [LARGE SCALE GENOMIC DNA]</scope>
    <source>
        <strain evidence="1 2">OM08-17AT</strain>
    </source>
</reference>
<organism evidence="1 2">
    <name type="scientific">Staphylococcus warneri</name>
    <dbReference type="NCBI Taxonomy" id="1292"/>
    <lineage>
        <taxon>Bacteria</taxon>
        <taxon>Bacillati</taxon>
        <taxon>Bacillota</taxon>
        <taxon>Bacilli</taxon>
        <taxon>Bacillales</taxon>
        <taxon>Staphylococcaceae</taxon>
        <taxon>Staphylococcus</taxon>
    </lineage>
</organism>